<evidence type="ECO:0000256" key="7">
    <source>
        <dbReference type="ARBA" id="ARBA00082711"/>
    </source>
</evidence>
<dbReference type="EMBL" id="NCKV01002182">
    <property type="protein sequence ID" value="RWS27204.1"/>
    <property type="molecule type" value="Genomic_DNA"/>
</dbReference>
<comment type="subcellular location">
    <subcellularLocation>
        <location evidence="1">Mitochondrion</location>
    </subcellularLocation>
</comment>
<comment type="similarity">
    <text evidence="2">Belongs to the universal ribosomal protein uL4 family.</text>
</comment>
<evidence type="ECO:0000256" key="3">
    <source>
        <dbReference type="ARBA" id="ARBA00022980"/>
    </source>
</evidence>
<comment type="caution">
    <text evidence="9">The sequence shown here is derived from an EMBL/GenBank/DDBJ whole genome shotgun (WGS) entry which is preliminary data.</text>
</comment>
<dbReference type="GO" id="GO:0003735">
    <property type="term" value="F:structural constituent of ribosome"/>
    <property type="evidence" value="ECO:0007669"/>
    <property type="project" value="InterPro"/>
</dbReference>
<dbReference type="InterPro" id="IPR002136">
    <property type="entry name" value="Ribosomal_uL4"/>
</dbReference>
<evidence type="ECO:0000313" key="9">
    <source>
        <dbReference type="EMBL" id="RWS27204.1"/>
    </source>
</evidence>
<dbReference type="PANTHER" id="PTHR10746">
    <property type="entry name" value="50S RIBOSOMAL PROTEIN L4"/>
    <property type="match status" value="1"/>
</dbReference>
<dbReference type="InterPro" id="IPR023574">
    <property type="entry name" value="Ribosomal_uL4_dom_sf"/>
</dbReference>
<protein>
    <recommendedName>
        <fullName evidence="6">Large ribosomal subunit protein uL4m</fullName>
    </recommendedName>
    <alternativeName>
        <fullName evidence="7">39S ribosomal protein L4, mitochondrial</fullName>
    </alternativeName>
</protein>
<evidence type="ECO:0000256" key="8">
    <source>
        <dbReference type="SAM" id="MobiDB-lite"/>
    </source>
</evidence>
<evidence type="ECO:0000256" key="1">
    <source>
        <dbReference type="ARBA" id="ARBA00004173"/>
    </source>
</evidence>
<keyword evidence="4" id="KW-0496">Mitochondrion</keyword>
<dbReference type="PANTHER" id="PTHR10746:SF6">
    <property type="entry name" value="LARGE RIBOSOMAL SUBUNIT PROTEIN UL4M"/>
    <property type="match status" value="1"/>
</dbReference>
<dbReference type="STRING" id="299467.A0A443SI55"/>
<evidence type="ECO:0000256" key="4">
    <source>
        <dbReference type="ARBA" id="ARBA00023128"/>
    </source>
</evidence>
<dbReference type="VEuPathDB" id="VectorBase:LDEU004837"/>
<proteinExistence type="inferred from homology"/>
<dbReference type="SUPFAM" id="SSF52166">
    <property type="entry name" value="Ribosomal protein L4"/>
    <property type="match status" value="1"/>
</dbReference>
<dbReference type="GO" id="GO:0005743">
    <property type="term" value="C:mitochondrial inner membrane"/>
    <property type="evidence" value="ECO:0007669"/>
    <property type="project" value="UniProtKB-ARBA"/>
</dbReference>
<keyword evidence="3 9" id="KW-0689">Ribosomal protein</keyword>
<dbReference type="GO" id="GO:1990904">
    <property type="term" value="C:ribonucleoprotein complex"/>
    <property type="evidence" value="ECO:0007669"/>
    <property type="project" value="UniProtKB-KW"/>
</dbReference>
<sequence length="320" mass="36764">MVLLRNVTNLLLRQNYGLVYSSLRNCQVTSQASLTENSTLTESPQSTLSQPILFKRELQHTDMYNKHLTPPREAWLLNFDSMESRKLNIIELHPEIFAAFPRVDVIHENIKWQTTYSKINWIWLRTRAELAGSNRKPWPQKGTGRARHGSTTAPQWIKGGWCHGPRGPTSNFYMLDFHVRVNGLISALSIKFAQNDLKIVDTLEKFPSDDPQFLSDMMDKREWGPSVLIVDKNDIFPRNIALAAENINHINLMPVYGLNVFSMMKHETLVLTLEAAEEIERKLLYQLTRTDLEAAAKHIPPETPGLPDHRDSFTTDSNFE</sequence>
<dbReference type="AlphaFoldDB" id="A0A443SI55"/>
<name>A0A443SI55_9ACAR</name>
<organism evidence="9 10">
    <name type="scientific">Leptotrombidium deliense</name>
    <dbReference type="NCBI Taxonomy" id="299467"/>
    <lineage>
        <taxon>Eukaryota</taxon>
        <taxon>Metazoa</taxon>
        <taxon>Ecdysozoa</taxon>
        <taxon>Arthropoda</taxon>
        <taxon>Chelicerata</taxon>
        <taxon>Arachnida</taxon>
        <taxon>Acari</taxon>
        <taxon>Acariformes</taxon>
        <taxon>Trombidiformes</taxon>
        <taxon>Prostigmata</taxon>
        <taxon>Anystina</taxon>
        <taxon>Parasitengona</taxon>
        <taxon>Trombiculoidea</taxon>
        <taxon>Trombiculidae</taxon>
        <taxon>Leptotrombidium</taxon>
    </lineage>
</organism>
<reference evidence="9 10" key="1">
    <citation type="journal article" date="2018" name="Gigascience">
        <title>Genomes of trombidid mites reveal novel predicted allergens and laterally-transferred genes associated with secondary metabolism.</title>
        <authorList>
            <person name="Dong X."/>
            <person name="Chaisiri K."/>
            <person name="Xia D."/>
            <person name="Armstrong S.D."/>
            <person name="Fang Y."/>
            <person name="Donnelly M.J."/>
            <person name="Kadowaki T."/>
            <person name="McGarry J.W."/>
            <person name="Darby A.C."/>
            <person name="Makepeace B.L."/>
        </authorList>
    </citation>
    <scope>NUCLEOTIDE SEQUENCE [LARGE SCALE GENOMIC DNA]</scope>
    <source>
        <strain evidence="9">UoL-UT</strain>
    </source>
</reference>
<dbReference type="GO" id="GO:0006412">
    <property type="term" value="P:translation"/>
    <property type="evidence" value="ECO:0007669"/>
    <property type="project" value="InterPro"/>
</dbReference>
<evidence type="ECO:0000256" key="5">
    <source>
        <dbReference type="ARBA" id="ARBA00023274"/>
    </source>
</evidence>
<keyword evidence="5" id="KW-0687">Ribonucleoprotein</keyword>
<dbReference type="NCBIfam" id="TIGR03953">
    <property type="entry name" value="rplD_bact"/>
    <property type="match status" value="1"/>
</dbReference>
<feature type="region of interest" description="Disordered" evidence="8">
    <location>
        <begin position="298"/>
        <end position="320"/>
    </location>
</feature>
<evidence type="ECO:0000256" key="6">
    <source>
        <dbReference type="ARBA" id="ARBA00040565"/>
    </source>
</evidence>
<evidence type="ECO:0000313" key="10">
    <source>
        <dbReference type="Proteomes" id="UP000288716"/>
    </source>
</evidence>
<gene>
    <name evidence="9" type="ORF">B4U80_05956</name>
</gene>
<accession>A0A443SI55</accession>
<dbReference type="Proteomes" id="UP000288716">
    <property type="component" value="Unassembled WGS sequence"/>
</dbReference>
<dbReference type="InterPro" id="IPR013005">
    <property type="entry name" value="Ribosomal_uL4-like"/>
</dbReference>
<dbReference type="Pfam" id="PF00573">
    <property type="entry name" value="Ribosomal_L4"/>
    <property type="match status" value="1"/>
</dbReference>
<keyword evidence="10" id="KW-1185">Reference proteome</keyword>
<dbReference type="FunFam" id="3.40.1370.10:FF:000005">
    <property type="entry name" value="39S ribosomal protein L4, mitochondrial"/>
    <property type="match status" value="1"/>
</dbReference>
<dbReference type="Gene3D" id="3.40.1370.10">
    <property type="match status" value="1"/>
</dbReference>
<dbReference type="GO" id="GO:0005840">
    <property type="term" value="C:ribosome"/>
    <property type="evidence" value="ECO:0007669"/>
    <property type="project" value="UniProtKB-KW"/>
</dbReference>
<dbReference type="OrthoDB" id="275876at2759"/>
<evidence type="ECO:0000256" key="2">
    <source>
        <dbReference type="ARBA" id="ARBA00010528"/>
    </source>
</evidence>